<name>A0AAU9CFL5_9ACTN</name>
<gene>
    <name evidence="2" type="ORF">ATTO_06880</name>
</gene>
<dbReference type="RefSeq" id="WP_265592218.1">
    <property type="nucleotide sequence ID" value="NZ_AP025285.1"/>
</dbReference>
<evidence type="ECO:0000313" key="2">
    <source>
        <dbReference type="EMBL" id="BDC90816.1"/>
    </source>
</evidence>
<dbReference type="KEGG" id="lcal:ATTO_06880"/>
<dbReference type="Proteomes" id="UP001431186">
    <property type="component" value="Chromosome"/>
</dbReference>
<proteinExistence type="predicted"/>
<sequence length="220" mass="24664">MAKGIIYLMKTVVPGLVKIGKTDNYKERMKELERNGYYNVTGLKRKFAIEVEDYDEKEKLLHALFSKARVAESELFALDVDLAMQLLSSFEGRQIYPENQTKEQVFDTATEAIEERAIVPNGLYWMNRKVKGVGVIKAKLEVKDGVFRVLKGSDCCAKGHGRKTPAILNDVLIENDVLQQDVVVSSLSAAAEVVLGGSVNGWEVWRTEQGVVLKKVRDNN</sequence>
<dbReference type="InterPro" id="IPR025579">
    <property type="entry name" value="DUF4357"/>
</dbReference>
<protein>
    <recommendedName>
        <fullName evidence="1">Bacteriophage T5 Orf172 DNA-binding domain-containing protein</fullName>
    </recommendedName>
</protein>
<dbReference type="InterPro" id="IPR018306">
    <property type="entry name" value="Phage_T5_Orf172_DNA-bd"/>
</dbReference>
<keyword evidence="3" id="KW-1185">Reference proteome</keyword>
<feature type="domain" description="Bacteriophage T5 Orf172 DNA-binding" evidence="1">
    <location>
        <begin position="11"/>
        <end position="90"/>
    </location>
</feature>
<dbReference type="Pfam" id="PF14267">
    <property type="entry name" value="DUF4357"/>
    <property type="match status" value="1"/>
</dbReference>
<organism evidence="2 3">
    <name type="scientific">Leptogranulimonas caecicola</name>
    <dbReference type="NCBI Taxonomy" id="2894156"/>
    <lineage>
        <taxon>Bacteria</taxon>
        <taxon>Bacillati</taxon>
        <taxon>Actinomycetota</taxon>
        <taxon>Coriobacteriia</taxon>
        <taxon>Coriobacteriales</taxon>
        <taxon>Kribbibacteriaceae</taxon>
        <taxon>Leptogranulimonas</taxon>
    </lineage>
</organism>
<reference evidence="2" key="1">
    <citation type="submission" date="2021-11" db="EMBL/GenBank/DDBJ databases">
        <title>Complete genome sequence of Atopobiaceae bacterium TOC12.</title>
        <authorList>
            <person name="Morinaga K."/>
            <person name="Kusada H."/>
            <person name="Tamaki H."/>
        </authorList>
    </citation>
    <scope>NUCLEOTIDE SEQUENCE</scope>
    <source>
        <strain evidence="2">TOC12</strain>
    </source>
</reference>
<dbReference type="SMART" id="SM00974">
    <property type="entry name" value="T5orf172"/>
    <property type="match status" value="1"/>
</dbReference>
<accession>A0AAU9CFL5</accession>
<dbReference type="Pfam" id="PF10544">
    <property type="entry name" value="T5orf172"/>
    <property type="match status" value="1"/>
</dbReference>
<evidence type="ECO:0000259" key="1">
    <source>
        <dbReference type="SMART" id="SM00974"/>
    </source>
</evidence>
<evidence type="ECO:0000313" key="3">
    <source>
        <dbReference type="Proteomes" id="UP001431186"/>
    </source>
</evidence>
<dbReference type="AlphaFoldDB" id="A0AAU9CFL5"/>
<dbReference type="EMBL" id="AP025285">
    <property type="protein sequence ID" value="BDC90816.1"/>
    <property type="molecule type" value="Genomic_DNA"/>
</dbReference>